<gene>
    <name evidence="1" type="ORF">KIPB_015777</name>
</gene>
<comment type="caution">
    <text evidence="1">The sequence shown here is derived from an EMBL/GenBank/DDBJ whole genome shotgun (WGS) entry which is preliminary data.</text>
</comment>
<organism evidence="1 2">
    <name type="scientific">Kipferlia bialata</name>
    <dbReference type="NCBI Taxonomy" id="797122"/>
    <lineage>
        <taxon>Eukaryota</taxon>
        <taxon>Metamonada</taxon>
        <taxon>Carpediemonas-like organisms</taxon>
        <taxon>Kipferlia</taxon>
    </lineage>
</organism>
<sequence length="12" mass="1297">VLSMHEARGSIP</sequence>
<keyword evidence="2" id="KW-1185">Reference proteome</keyword>
<proteinExistence type="predicted"/>
<accession>A0A391NUU7</accession>
<evidence type="ECO:0000313" key="1">
    <source>
        <dbReference type="EMBL" id="GCA64935.1"/>
    </source>
</evidence>
<dbReference type="Proteomes" id="UP000265618">
    <property type="component" value="Unassembled WGS sequence"/>
</dbReference>
<evidence type="ECO:0000313" key="2">
    <source>
        <dbReference type="Proteomes" id="UP000265618"/>
    </source>
</evidence>
<feature type="non-terminal residue" evidence="1">
    <location>
        <position position="1"/>
    </location>
</feature>
<name>A0A391NUU7_9EUKA</name>
<reference evidence="1 2" key="1">
    <citation type="journal article" date="2018" name="PLoS ONE">
        <title>The draft genome of Kipferlia bialata reveals reductive genome evolution in fornicate parasites.</title>
        <authorList>
            <person name="Tanifuji G."/>
            <person name="Takabayashi S."/>
            <person name="Kume K."/>
            <person name="Takagi M."/>
            <person name="Nakayama T."/>
            <person name="Kamikawa R."/>
            <person name="Inagaki Y."/>
            <person name="Hashimoto T."/>
        </authorList>
    </citation>
    <scope>NUCLEOTIDE SEQUENCE [LARGE SCALE GENOMIC DNA]</scope>
    <source>
        <strain evidence="1">NY0173</strain>
    </source>
</reference>
<protein>
    <submittedName>
        <fullName evidence="1">Uncharacterized protein</fullName>
    </submittedName>
</protein>
<dbReference type="EMBL" id="BDIP01009097">
    <property type="protein sequence ID" value="GCA64935.1"/>
    <property type="molecule type" value="Genomic_DNA"/>
</dbReference>